<name>A0A2K5ITU7_COLAP</name>
<accession>A0A2K5ITU7</accession>
<evidence type="ECO:0000313" key="1">
    <source>
        <dbReference type="Ensembl" id="ENSCANP00000019916.1"/>
    </source>
</evidence>
<dbReference type="Ensembl" id="ENSCANT00000042882.1">
    <property type="protein sequence ID" value="ENSCANP00000019916.1"/>
    <property type="gene ID" value="ENSCANG00000033289.1"/>
</dbReference>
<dbReference type="AlphaFoldDB" id="A0A2K5ITU7"/>
<keyword evidence="2" id="KW-1185">Reference proteome</keyword>
<dbReference type="Proteomes" id="UP000233080">
    <property type="component" value="Unassembled WGS sequence"/>
</dbReference>
<sequence>MFFSSALRARAAGLTAQWRRI</sequence>
<organism evidence="1 2">
    <name type="scientific">Colobus angolensis palliatus</name>
    <name type="common">Peters' Angolan colobus</name>
    <dbReference type="NCBI Taxonomy" id="336983"/>
    <lineage>
        <taxon>Eukaryota</taxon>
        <taxon>Metazoa</taxon>
        <taxon>Chordata</taxon>
        <taxon>Craniata</taxon>
        <taxon>Vertebrata</taxon>
        <taxon>Euteleostomi</taxon>
        <taxon>Mammalia</taxon>
        <taxon>Eutheria</taxon>
        <taxon>Euarchontoglires</taxon>
        <taxon>Primates</taxon>
        <taxon>Haplorrhini</taxon>
        <taxon>Catarrhini</taxon>
        <taxon>Cercopithecidae</taxon>
        <taxon>Colobinae</taxon>
        <taxon>Colobus</taxon>
    </lineage>
</organism>
<protein>
    <submittedName>
        <fullName evidence="1">Uncharacterized protein</fullName>
    </submittedName>
</protein>
<proteinExistence type="predicted"/>
<evidence type="ECO:0000313" key="2">
    <source>
        <dbReference type="Proteomes" id="UP000233080"/>
    </source>
</evidence>
<reference evidence="1" key="1">
    <citation type="submission" date="2025-08" db="UniProtKB">
        <authorList>
            <consortium name="Ensembl"/>
        </authorList>
    </citation>
    <scope>IDENTIFICATION</scope>
</reference>
<reference evidence="1" key="2">
    <citation type="submission" date="2025-09" db="UniProtKB">
        <authorList>
            <consortium name="Ensembl"/>
        </authorList>
    </citation>
    <scope>IDENTIFICATION</scope>
</reference>